<dbReference type="GO" id="GO:0005794">
    <property type="term" value="C:Golgi apparatus"/>
    <property type="evidence" value="ECO:0007669"/>
    <property type="project" value="UniProtKB-SubCell"/>
</dbReference>
<dbReference type="Pfam" id="PF14555">
    <property type="entry name" value="UBA_4"/>
    <property type="match status" value="1"/>
</dbReference>
<dbReference type="PROSITE" id="PS51399">
    <property type="entry name" value="SEP"/>
    <property type="match status" value="1"/>
</dbReference>
<dbReference type="AlphaFoldDB" id="A0A3M7SZ30"/>
<evidence type="ECO:0000256" key="3">
    <source>
        <dbReference type="ARBA" id="ARBA00004555"/>
    </source>
</evidence>
<dbReference type="GO" id="GO:0005813">
    <property type="term" value="C:centrosome"/>
    <property type="evidence" value="ECO:0007669"/>
    <property type="project" value="UniProtKB-SubCell"/>
</dbReference>
<comment type="caution">
    <text evidence="11">The sequence shown here is derived from an EMBL/GenBank/DDBJ whole genome shotgun (WGS) entry which is preliminary data.</text>
</comment>
<dbReference type="PROSITE" id="PS50033">
    <property type="entry name" value="UBX"/>
    <property type="match status" value="1"/>
</dbReference>
<dbReference type="GO" id="GO:0043130">
    <property type="term" value="F:ubiquitin binding"/>
    <property type="evidence" value="ECO:0007669"/>
    <property type="project" value="TreeGrafter"/>
</dbReference>
<dbReference type="SMART" id="SM00166">
    <property type="entry name" value="UBX"/>
    <property type="match status" value="1"/>
</dbReference>
<dbReference type="SUPFAM" id="SSF46934">
    <property type="entry name" value="UBA-like"/>
    <property type="match status" value="1"/>
</dbReference>
<dbReference type="Pfam" id="PF08059">
    <property type="entry name" value="SEP"/>
    <property type="match status" value="1"/>
</dbReference>
<dbReference type="InterPro" id="IPR029071">
    <property type="entry name" value="Ubiquitin-like_domsf"/>
</dbReference>
<dbReference type="PANTHER" id="PTHR23333">
    <property type="entry name" value="UBX DOMAIN CONTAINING PROTEIN"/>
    <property type="match status" value="1"/>
</dbReference>
<accession>A0A3M7SZ30</accession>
<dbReference type="SMART" id="SM00553">
    <property type="entry name" value="SEP"/>
    <property type="match status" value="1"/>
</dbReference>
<reference evidence="11 12" key="1">
    <citation type="journal article" date="2018" name="Sci. Rep.">
        <title>Genomic signatures of local adaptation to the degree of environmental predictability in rotifers.</title>
        <authorList>
            <person name="Franch-Gras L."/>
            <person name="Hahn C."/>
            <person name="Garcia-Roger E.M."/>
            <person name="Carmona M.J."/>
            <person name="Serra M."/>
            <person name="Gomez A."/>
        </authorList>
    </citation>
    <scope>NUCLEOTIDE SEQUENCE [LARGE SCALE GENOMIC DNA]</scope>
    <source>
        <strain evidence="11">HYR1</strain>
    </source>
</reference>
<dbReference type="GO" id="GO:0043161">
    <property type="term" value="P:proteasome-mediated ubiquitin-dependent protein catabolic process"/>
    <property type="evidence" value="ECO:0007669"/>
    <property type="project" value="TreeGrafter"/>
</dbReference>
<name>A0A3M7SZ30_BRAPC</name>
<keyword evidence="4" id="KW-0963">Cytoplasm</keyword>
<feature type="domain" description="SEP" evidence="10">
    <location>
        <begin position="197"/>
        <end position="262"/>
    </location>
</feature>
<dbReference type="CDD" id="cd14348">
    <property type="entry name" value="UBA_p47"/>
    <property type="match status" value="1"/>
</dbReference>
<evidence type="ECO:0000256" key="5">
    <source>
        <dbReference type="ARBA" id="ARBA00023034"/>
    </source>
</evidence>
<dbReference type="Gene3D" id="3.30.420.210">
    <property type="entry name" value="SEP domain"/>
    <property type="match status" value="1"/>
</dbReference>
<keyword evidence="5" id="KW-0333">Golgi apparatus</keyword>
<comment type="subcellular location">
    <subcellularLocation>
        <location evidence="2">Cytoplasm</location>
        <location evidence="2">Cytoskeleton</location>
        <location evidence="2">Microtubule organizing center</location>
        <location evidence="2">Centrosome</location>
    </subcellularLocation>
    <subcellularLocation>
        <location evidence="3">Golgi apparatus</location>
    </subcellularLocation>
    <subcellularLocation>
        <location evidence="1">Nucleus</location>
    </subcellularLocation>
</comment>
<keyword evidence="6" id="KW-0206">Cytoskeleton</keyword>
<feature type="compositionally biased region" description="Polar residues" evidence="8">
    <location>
        <begin position="158"/>
        <end position="167"/>
    </location>
</feature>
<evidence type="ECO:0000256" key="6">
    <source>
        <dbReference type="ARBA" id="ARBA00023212"/>
    </source>
</evidence>
<evidence type="ECO:0000256" key="2">
    <source>
        <dbReference type="ARBA" id="ARBA00004300"/>
    </source>
</evidence>
<dbReference type="SUPFAM" id="SSF54236">
    <property type="entry name" value="Ubiquitin-like"/>
    <property type="match status" value="1"/>
</dbReference>
<evidence type="ECO:0000256" key="1">
    <source>
        <dbReference type="ARBA" id="ARBA00004123"/>
    </source>
</evidence>
<dbReference type="GO" id="GO:0005634">
    <property type="term" value="C:nucleus"/>
    <property type="evidence" value="ECO:0007669"/>
    <property type="project" value="UniProtKB-SubCell"/>
</dbReference>
<evidence type="ECO:0000313" key="12">
    <source>
        <dbReference type="Proteomes" id="UP000276133"/>
    </source>
</evidence>
<dbReference type="EMBL" id="REGN01000561">
    <property type="protein sequence ID" value="RNA41034.1"/>
    <property type="molecule type" value="Genomic_DNA"/>
</dbReference>
<feature type="compositionally biased region" description="Low complexity" evidence="8">
    <location>
        <begin position="122"/>
        <end position="133"/>
    </location>
</feature>
<dbReference type="Proteomes" id="UP000276133">
    <property type="component" value="Unassembled WGS sequence"/>
</dbReference>
<dbReference type="InterPro" id="IPR012989">
    <property type="entry name" value="SEP_domain"/>
</dbReference>
<keyword evidence="7" id="KW-0539">Nucleus</keyword>
<feature type="compositionally biased region" description="Acidic residues" evidence="8">
    <location>
        <begin position="64"/>
        <end position="75"/>
    </location>
</feature>
<evidence type="ECO:0000259" key="9">
    <source>
        <dbReference type="PROSITE" id="PS50033"/>
    </source>
</evidence>
<evidence type="ECO:0000259" key="10">
    <source>
        <dbReference type="PROSITE" id="PS51399"/>
    </source>
</evidence>
<keyword evidence="12" id="KW-1185">Reference proteome</keyword>
<dbReference type="GO" id="GO:0031468">
    <property type="term" value="P:nuclear membrane reassembly"/>
    <property type="evidence" value="ECO:0007669"/>
    <property type="project" value="TreeGrafter"/>
</dbReference>
<evidence type="ECO:0000313" key="11">
    <source>
        <dbReference type="EMBL" id="RNA41034.1"/>
    </source>
</evidence>
<sequence length="388" mass="43484">MSSNITDERIDNFCAVTGATRDRARFFLEASNGDIENAIGSFYENGENDLVQPMESLQTHGMDEGDDDDDDDDYEPSSISFQKSSEPKKSTLPRGSGPKIHTLRDEDDEEKPDEQGQAFYAGGSQTSGQQIIGPSRNNPEELIKNLFQKAKEHGAQVVDSSEQNKSKGPTVYGTGYRLGTGNEPQEIIRGPEPPKPPKASVLKLWKNGFNIDDGQLRSYEDPKNKEFLQAIQRGELPRELINQAQGGEVQLDMQDHRDEDFVPPKNKYVLYNDGYKLGSPTPNVVSTTSADEAKNNEENAKREINLDESKPTTQIQVRLSNGSRLIIKANQTHKICDLRNYINRARPEYTSRIYSLMTSFPNKEIADETLNLKEANLLNAVIIQKLKE</sequence>
<dbReference type="FunFam" id="3.30.420.210:FF:000001">
    <property type="entry name" value="NSFL1 (P97) cofactor (P47)"/>
    <property type="match status" value="1"/>
</dbReference>
<dbReference type="STRING" id="10195.A0A3M7SZ30"/>
<feature type="region of interest" description="Disordered" evidence="8">
    <location>
        <begin position="44"/>
        <end position="140"/>
    </location>
</feature>
<feature type="region of interest" description="Disordered" evidence="8">
    <location>
        <begin position="153"/>
        <end position="198"/>
    </location>
</feature>
<dbReference type="GO" id="GO:0061025">
    <property type="term" value="P:membrane fusion"/>
    <property type="evidence" value="ECO:0007669"/>
    <property type="project" value="TreeGrafter"/>
</dbReference>
<evidence type="ECO:0000256" key="4">
    <source>
        <dbReference type="ARBA" id="ARBA00022490"/>
    </source>
</evidence>
<dbReference type="PANTHER" id="PTHR23333:SF20">
    <property type="entry name" value="NSFL1 COFACTOR P47"/>
    <property type="match status" value="1"/>
</dbReference>
<dbReference type="Gene3D" id="3.10.20.90">
    <property type="entry name" value="Phosphatidylinositol 3-kinase Catalytic Subunit, Chain A, domain 1"/>
    <property type="match status" value="1"/>
</dbReference>
<dbReference type="SUPFAM" id="SSF102848">
    <property type="entry name" value="NSFL1 (p97 ATPase) cofactor p47, SEP domain"/>
    <property type="match status" value="1"/>
</dbReference>
<organism evidence="11 12">
    <name type="scientific">Brachionus plicatilis</name>
    <name type="common">Marine rotifer</name>
    <name type="synonym">Brachionus muelleri</name>
    <dbReference type="NCBI Taxonomy" id="10195"/>
    <lineage>
        <taxon>Eukaryota</taxon>
        <taxon>Metazoa</taxon>
        <taxon>Spiralia</taxon>
        <taxon>Gnathifera</taxon>
        <taxon>Rotifera</taxon>
        <taxon>Eurotatoria</taxon>
        <taxon>Monogononta</taxon>
        <taxon>Pseudotrocha</taxon>
        <taxon>Ploima</taxon>
        <taxon>Brachionidae</taxon>
        <taxon>Brachionus</taxon>
    </lineage>
</organism>
<gene>
    <name evidence="11" type="ORF">BpHYR1_035033</name>
</gene>
<dbReference type="OrthoDB" id="25887at2759"/>
<dbReference type="GO" id="GO:0005829">
    <property type="term" value="C:cytosol"/>
    <property type="evidence" value="ECO:0007669"/>
    <property type="project" value="TreeGrafter"/>
</dbReference>
<protein>
    <submittedName>
        <fullName evidence="11">NSFL1 cofactor p47 isoform X2</fullName>
    </submittedName>
</protein>
<evidence type="ECO:0000256" key="8">
    <source>
        <dbReference type="SAM" id="MobiDB-lite"/>
    </source>
</evidence>
<dbReference type="InterPro" id="IPR036241">
    <property type="entry name" value="NSFL1C_SEP_dom_sf"/>
</dbReference>
<dbReference type="Pfam" id="PF00789">
    <property type="entry name" value="UBX"/>
    <property type="match status" value="1"/>
</dbReference>
<dbReference type="GO" id="GO:0000045">
    <property type="term" value="P:autophagosome assembly"/>
    <property type="evidence" value="ECO:0007669"/>
    <property type="project" value="TreeGrafter"/>
</dbReference>
<dbReference type="InterPro" id="IPR001012">
    <property type="entry name" value="UBX_dom"/>
</dbReference>
<feature type="domain" description="UBX" evidence="9">
    <location>
        <begin position="308"/>
        <end position="385"/>
    </location>
</feature>
<proteinExistence type="predicted"/>
<dbReference type="Gene3D" id="1.10.8.10">
    <property type="entry name" value="DNA helicase RuvA subunit, C-terminal domain"/>
    <property type="match status" value="1"/>
</dbReference>
<dbReference type="InterPro" id="IPR009060">
    <property type="entry name" value="UBA-like_sf"/>
</dbReference>
<evidence type="ECO:0000256" key="7">
    <source>
        <dbReference type="ARBA" id="ARBA00023242"/>
    </source>
</evidence>
<dbReference type="GO" id="GO:0007030">
    <property type="term" value="P:Golgi organization"/>
    <property type="evidence" value="ECO:0007669"/>
    <property type="project" value="TreeGrafter"/>
</dbReference>